<dbReference type="EMBL" id="CH480815">
    <property type="protein sequence ID" value="EDW42622.1"/>
    <property type="molecule type" value="Genomic_DNA"/>
</dbReference>
<organism evidence="2">
    <name type="scientific">Drosophila sechellia</name>
    <name type="common">Fruit fly</name>
    <dbReference type="NCBI Taxonomy" id="7238"/>
    <lineage>
        <taxon>Eukaryota</taxon>
        <taxon>Metazoa</taxon>
        <taxon>Ecdysozoa</taxon>
        <taxon>Arthropoda</taxon>
        <taxon>Hexapoda</taxon>
        <taxon>Insecta</taxon>
        <taxon>Pterygota</taxon>
        <taxon>Neoptera</taxon>
        <taxon>Endopterygota</taxon>
        <taxon>Diptera</taxon>
        <taxon>Brachycera</taxon>
        <taxon>Muscomorpha</taxon>
        <taxon>Ephydroidea</taxon>
        <taxon>Drosophilidae</taxon>
        <taxon>Drosophila</taxon>
        <taxon>Sophophora</taxon>
    </lineage>
</organism>
<keyword evidence="2" id="KW-1185">Reference proteome</keyword>
<dbReference type="Proteomes" id="UP000001292">
    <property type="component" value="Unassembled WGS sequence"/>
</dbReference>
<name>B4HIA7_DROSE</name>
<dbReference type="AlphaFoldDB" id="B4HIA7"/>
<evidence type="ECO:0000313" key="1">
    <source>
        <dbReference type="EMBL" id="EDW42622.1"/>
    </source>
</evidence>
<gene>
    <name evidence="1" type="primary">Dsec\GM23938</name>
    <name evidence="1" type="ORF">Dsec_GM23938</name>
</gene>
<proteinExistence type="predicted"/>
<reference evidence="1 2" key="1">
    <citation type="journal article" date="2007" name="Nature">
        <title>Evolution of genes and genomes on the Drosophila phylogeny.</title>
        <authorList>
            <consortium name="Drosophila 12 Genomes Consortium"/>
            <person name="Clark A.G."/>
            <person name="Eisen M.B."/>
            <person name="Smith D.R."/>
            <person name="Bergman C.M."/>
            <person name="Oliver B."/>
            <person name="Markow T.A."/>
            <person name="Kaufman T.C."/>
            <person name="Kellis M."/>
            <person name="Gelbart W."/>
            <person name="Iyer V.N."/>
            <person name="Pollard D.A."/>
            <person name="Sackton T.B."/>
            <person name="Larracuente A.M."/>
            <person name="Singh N.D."/>
            <person name="Abad J.P."/>
            <person name="Abt D.N."/>
            <person name="Adryan B."/>
            <person name="Aguade M."/>
            <person name="Akashi H."/>
            <person name="Anderson W.W."/>
            <person name="Aquadro C.F."/>
            <person name="Ardell D.H."/>
            <person name="Arguello R."/>
            <person name="Artieri C.G."/>
            <person name="Barbash D.A."/>
            <person name="Barker D."/>
            <person name="Barsanti P."/>
            <person name="Batterham P."/>
            <person name="Batzoglou S."/>
            <person name="Begun D."/>
            <person name="Bhutkar A."/>
            <person name="Blanco E."/>
            <person name="Bosak S.A."/>
            <person name="Bradley R.K."/>
            <person name="Brand A.D."/>
            <person name="Brent M.R."/>
            <person name="Brooks A.N."/>
            <person name="Brown R.H."/>
            <person name="Butlin R.K."/>
            <person name="Caggese C."/>
            <person name="Calvi B.R."/>
            <person name="Bernardo de Carvalho A."/>
            <person name="Caspi A."/>
            <person name="Castrezana S."/>
            <person name="Celniker S.E."/>
            <person name="Chang J.L."/>
            <person name="Chapple C."/>
            <person name="Chatterji S."/>
            <person name="Chinwalla A."/>
            <person name="Civetta A."/>
            <person name="Clifton S.W."/>
            <person name="Comeron J.M."/>
            <person name="Costello J.C."/>
            <person name="Coyne J.A."/>
            <person name="Daub J."/>
            <person name="David R.G."/>
            <person name="Delcher A.L."/>
            <person name="Delehaunty K."/>
            <person name="Do C.B."/>
            <person name="Ebling H."/>
            <person name="Edwards K."/>
            <person name="Eickbush T."/>
            <person name="Evans J.D."/>
            <person name="Filipski A."/>
            <person name="Findeiss S."/>
            <person name="Freyhult E."/>
            <person name="Fulton L."/>
            <person name="Fulton R."/>
            <person name="Garcia A.C."/>
            <person name="Gardiner A."/>
            <person name="Garfield D.A."/>
            <person name="Garvin B.E."/>
            <person name="Gibson G."/>
            <person name="Gilbert D."/>
            <person name="Gnerre S."/>
            <person name="Godfrey J."/>
            <person name="Good R."/>
            <person name="Gotea V."/>
            <person name="Gravely B."/>
            <person name="Greenberg A.J."/>
            <person name="Griffiths-Jones S."/>
            <person name="Gross S."/>
            <person name="Guigo R."/>
            <person name="Gustafson E.A."/>
            <person name="Haerty W."/>
            <person name="Hahn M.W."/>
            <person name="Halligan D.L."/>
            <person name="Halpern A.L."/>
            <person name="Halter G.M."/>
            <person name="Han M.V."/>
            <person name="Heger A."/>
            <person name="Hillier L."/>
            <person name="Hinrichs A.S."/>
            <person name="Holmes I."/>
            <person name="Hoskins R.A."/>
            <person name="Hubisz M.J."/>
            <person name="Hultmark D."/>
            <person name="Huntley M.A."/>
            <person name="Jaffe D.B."/>
            <person name="Jagadeeshan S."/>
            <person name="Jeck W.R."/>
            <person name="Johnson J."/>
            <person name="Jones C.D."/>
            <person name="Jordan W.C."/>
            <person name="Karpen G.H."/>
            <person name="Kataoka E."/>
            <person name="Keightley P.D."/>
            <person name="Kheradpour P."/>
            <person name="Kirkness E.F."/>
            <person name="Koerich L.B."/>
            <person name="Kristiansen K."/>
            <person name="Kudrna D."/>
            <person name="Kulathinal R.J."/>
            <person name="Kumar S."/>
            <person name="Kwok R."/>
            <person name="Lander E."/>
            <person name="Langley C.H."/>
            <person name="Lapoint R."/>
            <person name="Lazzaro B.P."/>
            <person name="Lee S.J."/>
            <person name="Levesque L."/>
            <person name="Li R."/>
            <person name="Lin C.F."/>
            <person name="Lin M.F."/>
            <person name="Lindblad-Toh K."/>
            <person name="Llopart A."/>
            <person name="Long M."/>
            <person name="Low L."/>
            <person name="Lozovsky E."/>
            <person name="Lu J."/>
            <person name="Luo M."/>
            <person name="Machado C.A."/>
            <person name="Makalowski W."/>
            <person name="Marzo M."/>
            <person name="Matsuda M."/>
            <person name="Matzkin L."/>
            <person name="McAllister B."/>
            <person name="McBride C.S."/>
            <person name="McKernan B."/>
            <person name="McKernan K."/>
            <person name="Mendez-Lago M."/>
            <person name="Minx P."/>
            <person name="Mollenhauer M.U."/>
            <person name="Montooth K."/>
            <person name="Mount S.M."/>
            <person name="Mu X."/>
            <person name="Myers E."/>
            <person name="Negre B."/>
            <person name="Newfeld S."/>
            <person name="Nielsen R."/>
            <person name="Noor M.A."/>
            <person name="O'Grady P."/>
            <person name="Pachter L."/>
            <person name="Papaceit M."/>
            <person name="Parisi M.J."/>
            <person name="Parisi M."/>
            <person name="Parts L."/>
            <person name="Pedersen J.S."/>
            <person name="Pesole G."/>
            <person name="Phillippy A.M."/>
            <person name="Ponting C.P."/>
            <person name="Pop M."/>
            <person name="Porcelli D."/>
            <person name="Powell J.R."/>
            <person name="Prohaska S."/>
            <person name="Pruitt K."/>
            <person name="Puig M."/>
            <person name="Quesneville H."/>
            <person name="Ram K.R."/>
            <person name="Rand D."/>
            <person name="Rasmussen M.D."/>
            <person name="Reed L.K."/>
            <person name="Reenan R."/>
            <person name="Reily A."/>
            <person name="Remington K.A."/>
            <person name="Rieger T.T."/>
            <person name="Ritchie M.G."/>
            <person name="Robin C."/>
            <person name="Rogers Y.H."/>
            <person name="Rohde C."/>
            <person name="Rozas J."/>
            <person name="Rubenfield M.J."/>
            <person name="Ruiz A."/>
            <person name="Russo S."/>
            <person name="Salzberg S.L."/>
            <person name="Sanchez-Gracia A."/>
            <person name="Saranga D.J."/>
            <person name="Sato H."/>
            <person name="Schaeffer S.W."/>
            <person name="Schatz M.C."/>
            <person name="Schlenke T."/>
            <person name="Schwartz R."/>
            <person name="Segarra C."/>
            <person name="Singh R.S."/>
            <person name="Sirot L."/>
            <person name="Sirota M."/>
            <person name="Sisneros N.B."/>
            <person name="Smith C.D."/>
            <person name="Smith T.F."/>
            <person name="Spieth J."/>
            <person name="Stage D.E."/>
            <person name="Stark A."/>
            <person name="Stephan W."/>
            <person name="Strausberg R.L."/>
            <person name="Strempel S."/>
            <person name="Sturgill D."/>
            <person name="Sutton G."/>
            <person name="Sutton G.G."/>
            <person name="Tao W."/>
            <person name="Teichmann S."/>
            <person name="Tobari Y.N."/>
            <person name="Tomimura Y."/>
            <person name="Tsolas J.M."/>
            <person name="Valente V.L."/>
            <person name="Venter E."/>
            <person name="Venter J.C."/>
            <person name="Vicario S."/>
            <person name="Vieira F.G."/>
            <person name="Vilella A.J."/>
            <person name="Villasante A."/>
            <person name="Walenz B."/>
            <person name="Wang J."/>
            <person name="Wasserman M."/>
            <person name="Watts T."/>
            <person name="Wilson D."/>
            <person name="Wilson R.K."/>
            <person name="Wing R.A."/>
            <person name="Wolfner M.F."/>
            <person name="Wong A."/>
            <person name="Wong G.K."/>
            <person name="Wu C.I."/>
            <person name="Wu G."/>
            <person name="Yamamoto D."/>
            <person name="Yang H.P."/>
            <person name="Yang S.P."/>
            <person name="Yorke J.A."/>
            <person name="Yoshida K."/>
            <person name="Zdobnov E."/>
            <person name="Zhang P."/>
            <person name="Zhang Y."/>
            <person name="Zimin A.V."/>
            <person name="Baldwin J."/>
            <person name="Abdouelleil A."/>
            <person name="Abdulkadir J."/>
            <person name="Abebe A."/>
            <person name="Abera B."/>
            <person name="Abreu J."/>
            <person name="Acer S.C."/>
            <person name="Aftuck L."/>
            <person name="Alexander A."/>
            <person name="An P."/>
            <person name="Anderson E."/>
            <person name="Anderson S."/>
            <person name="Arachi H."/>
            <person name="Azer M."/>
            <person name="Bachantsang P."/>
            <person name="Barry A."/>
            <person name="Bayul T."/>
            <person name="Berlin A."/>
            <person name="Bessette D."/>
            <person name="Bloom T."/>
            <person name="Blye J."/>
            <person name="Boguslavskiy L."/>
            <person name="Bonnet C."/>
            <person name="Boukhgalter B."/>
            <person name="Bourzgui I."/>
            <person name="Brown A."/>
            <person name="Cahill P."/>
            <person name="Channer S."/>
            <person name="Cheshatsang Y."/>
            <person name="Chuda L."/>
            <person name="Citroen M."/>
            <person name="Collymore A."/>
            <person name="Cooke P."/>
            <person name="Costello M."/>
            <person name="D'Aco K."/>
            <person name="Daza R."/>
            <person name="De Haan G."/>
            <person name="DeGray S."/>
            <person name="DeMaso C."/>
            <person name="Dhargay N."/>
            <person name="Dooley K."/>
            <person name="Dooley E."/>
            <person name="Doricent M."/>
            <person name="Dorje P."/>
            <person name="Dorjee K."/>
            <person name="Dupes A."/>
            <person name="Elong R."/>
            <person name="Falk J."/>
            <person name="Farina A."/>
            <person name="Faro S."/>
            <person name="Ferguson D."/>
            <person name="Fisher S."/>
            <person name="Foley C.D."/>
            <person name="Franke A."/>
            <person name="Friedrich D."/>
            <person name="Gadbois L."/>
            <person name="Gearin G."/>
            <person name="Gearin C.R."/>
            <person name="Giannoukos G."/>
            <person name="Goode T."/>
            <person name="Graham J."/>
            <person name="Grandbois E."/>
            <person name="Grewal S."/>
            <person name="Gyaltsen K."/>
            <person name="Hafez N."/>
            <person name="Hagos B."/>
            <person name="Hall J."/>
            <person name="Henson C."/>
            <person name="Hollinger A."/>
            <person name="Honan T."/>
            <person name="Huard M.D."/>
            <person name="Hughes L."/>
            <person name="Hurhula B."/>
            <person name="Husby M.E."/>
            <person name="Kamat A."/>
            <person name="Kanga B."/>
            <person name="Kashin S."/>
            <person name="Khazanovich D."/>
            <person name="Kisner P."/>
            <person name="Lance K."/>
            <person name="Lara M."/>
            <person name="Lee W."/>
            <person name="Lennon N."/>
            <person name="Letendre F."/>
            <person name="LeVine R."/>
            <person name="Lipovsky A."/>
            <person name="Liu X."/>
            <person name="Liu J."/>
            <person name="Liu S."/>
            <person name="Lokyitsang T."/>
            <person name="Lokyitsang Y."/>
            <person name="Lubonja R."/>
            <person name="Lui A."/>
            <person name="MacDonald P."/>
            <person name="Magnisalis V."/>
            <person name="Maru K."/>
            <person name="Matthews C."/>
            <person name="McCusker W."/>
            <person name="McDonough S."/>
            <person name="Mehta T."/>
            <person name="Meldrim J."/>
            <person name="Meneus L."/>
            <person name="Mihai O."/>
            <person name="Mihalev A."/>
            <person name="Mihova T."/>
            <person name="Mittelman R."/>
            <person name="Mlenga V."/>
            <person name="Montmayeur A."/>
            <person name="Mulrain L."/>
            <person name="Navidi A."/>
            <person name="Naylor J."/>
            <person name="Negash T."/>
            <person name="Nguyen T."/>
            <person name="Nguyen N."/>
            <person name="Nicol R."/>
            <person name="Norbu C."/>
            <person name="Norbu N."/>
            <person name="Novod N."/>
            <person name="O'Neill B."/>
            <person name="Osman S."/>
            <person name="Markiewicz E."/>
            <person name="Oyono O.L."/>
            <person name="Patti C."/>
            <person name="Phunkhang P."/>
            <person name="Pierre F."/>
            <person name="Priest M."/>
            <person name="Raghuraman S."/>
            <person name="Rege F."/>
            <person name="Reyes R."/>
            <person name="Rise C."/>
            <person name="Rogov P."/>
            <person name="Ross K."/>
            <person name="Ryan E."/>
            <person name="Settipalli S."/>
            <person name="Shea T."/>
            <person name="Sherpa N."/>
            <person name="Shi L."/>
            <person name="Shih D."/>
            <person name="Sparrow T."/>
            <person name="Spaulding J."/>
            <person name="Stalker J."/>
            <person name="Stange-Thomann N."/>
            <person name="Stavropoulos S."/>
            <person name="Stone C."/>
            <person name="Strader C."/>
            <person name="Tesfaye S."/>
            <person name="Thomson T."/>
            <person name="Thoulutsang Y."/>
            <person name="Thoulutsang D."/>
            <person name="Topham K."/>
            <person name="Topping I."/>
            <person name="Tsamla T."/>
            <person name="Vassiliev H."/>
            <person name="Vo A."/>
            <person name="Wangchuk T."/>
            <person name="Wangdi T."/>
            <person name="Weiand M."/>
            <person name="Wilkinson J."/>
            <person name="Wilson A."/>
            <person name="Yadav S."/>
            <person name="Young G."/>
            <person name="Yu Q."/>
            <person name="Zembek L."/>
            <person name="Zhong D."/>
            <person name="Zimmer A."/>
            <person name="Zwirko Z."/>
            <person name="Jaffe D.B."/>
            <person name="Alvarez P."/>
            <person name="Brockman W."/>
            <person name="Butler J."/>
            <person name="Chin C."/>
            <person name="Gnerre S."/>
            <person name="Grabherr M."/>
            <person name="Kleber M."/>
            <person name="Mauceli E."/>
            <person name="MacCallum I."/>
        </authorList>
    </citation>
    <scope>NUCLEOTIDE SEQUENCE [LARGE SCALE GENOMIC DNA]</scope>
    <source>
        <strain evidence="2">Rob3c / Tucson 14021-0248.25</strain>
    </source>
</reference>
<protein>
    <submittedName>
        <fullName evidence="1">GM23938</fullName>
    </submittedName>
</protein>
<sequence>MDADAAQMTCINCISKVHQEQHRNQQEVEREQEVEQDGWLSIYPSIWLAIGTSTNVTLIFFDYMCAGEESSRVQELETPGIRASFVPRLTAETKRLH</sequence>
<evidence type="ECO:0000313" key="2">
    <source>
        <dbReference type="Proteomes" id="UP000001292"/>
    </source>
</evidence>
<dbReference type="HOGENOM" id="CLU_2348901_0_0_1"/>
<accession>B4HIA7</accession>
<dbReference type="OMA" id="INCISKV"/>